<dbReference type="Proteomes" id="UP000198615">
    <property type="component" value="Unassembled WGS sequence"/>
</dbReference>
<dbReference type="InterPro" id="IPR013762">
    <property type="entry name" value="Integrase-like_cat_sf"/>
</dbReference>
<feature type="domain" description="Tyr recombinase" evidence="6">
    <location>
        <begin position="121"/>
        <end position="300"/>
    </location>
</feature>
<organism evidence="8 9">
    <name type="scientific">Thalassobaculum litoreum DSM 18839</name>
    <dbReference type="NCBI Taxonomy" id="1123362"/>
    <lineage>
        <taxon>Bacteria</taxon>
        <taxon>Pseudomonadati</taxon>
        <taxon>Pseudomonadota</taxon>
        <taxon>Alphaproteobacteria</taxon>
        <taxon>Rhodospirillales</taxon>
        <taxon>Thalassobaculaceae</taxon>
        <taxon>Thalassobaculum</taxon>
    </lineage>
</organism>
<dbReference type="InterPro" id="IPR044068">
    <property type="entry name" value="CB"/>
</dbReference>
<gene>
    <name evidence="8" type="ORF">SAMN05660686_02446</name>
</gene>
<dbReference type="OrthoDB" id="7615137at2"/>
<dbReference type="InterPro" id="IPR011010">
    <property type="entry name" value="DNA_brk_join_enz"/>
</dbReference>
<evidence type="ECO:0000256" key="3">
    <source>
        <dbReference type="ARBA" id="ARBA00023125"/>
    </source>
</evidence>
<evidence type="ECO:0000256" key="4">
    <source>
        <dbReference type="ARBA" id="ARBA00023172"/>
    </source>
</evidence>
<dbReference type="RefSeq" id="WP_093150629.1">
    <property type="nucleotide sequence ID" value="NZ_FNBW01000007.1"/>
</dbReference>
<evidence type="ECO:0000313" key="9">
    <source>
        <dbReference type="Proteomes" id="UP000198615"/>
    </source>
</evidence>
<dbReference type="PANTHER" id="PTHR30349:SF41">
    <property type="entry name" value="INTEGRASE_RECOMBINASE PROTEIN MJ0367-RELATED"/>
    <property type="match status" value="1"/>
</dbReference>
<reference evidence="8 9" key="1">
    <citation type="submission" date="2016-10" db="EMBL/GenBank/DDBJ databases">
        <authorList>
            <person name="Varghese N."/>
            <person name="Submissions S."/>
        </authorList>
    </citation>
    <scope>NUCLEOTIDE SEQUENCE [LARGE SCALE GENOMIC DNA]</scope>
    <source>
        <strain evidence="8 9">DSM 18839</strain>
    </source>
</reference>
<evidence type="ECO:0000256" key="5">
    <source>
        <dbReference type="PROSITE-ProRule" id="PRU01248"/>
    </source>
</evidence>
<proteinExistence type="inferred from homology"/>
<dbReference type="SUPFAM" id="SSF56349">
    <property type="entry name" value="DNA breaking-rejoining enzymes"/>
    <property type="match status" value="1"/>
</dbReference>
<comment type="similarity">
    <text evidence="1">Belongs to the 'phage' integrase family.</text>
</comment>
<dbReference type="Pfam" id="PF02899">
    <property type="entry name" value="Phage_int_SAM_1"/>
    <property type="match status" value="1"/>
</dbReference>
<dbReference type="PANTHER" id="PTHR30349">
    <property type="entry name" value="PHAGE INTEGRASE-RELATED"/>
    <property type="match status" value="1"/>
</dbReference>
<dbReference type="PROSITE" id="PS51898">
    <property type="entry name" value="TYR_RECOMBINASE"/>
    <property type="match status" value="1"/>
</dbReference>
<keyword evidence="4" id="KW-0233">DNA recombination</keyword>
<dbReference type="AlphaFoldDB" id="A0A8G2EWH9"/>
<evidence type="ECO:0000259" key="6">
    <source>
        <dbReference type="PROSITE" id="PS51898"/>
    </source>
</evidence>
<dbReference type="Gene3D" id="1.10.150.130">
    <property type="match status" value="1"/>
</dbReference>
<feature type="domain" description="Core-binding (CB)" evidence="7">
    <location>
        <begin position="18"/>
        <end position="93"/>
    </location>
</feature>
<keyword evidence="3 5" id="KW-0238">DNA-binding</keyword>
<keyword evidence="9" id="KW-1185">Reference proteome</keyword>
<keyword evidence="2" id="KW-0229">DNA integration</keyword>
<dbReference type="Pfam" id="PF00589">
    <property type="entry name" value="Phage_integrase"/>
    <property type="match status" value="1"/>
</dbReference>
<dbReference type="GO" id="GO:0006310">
    <property type="term" value="P:DNA recombination"/>
    <property type="evidence" value="ECO:0007669"/>
    <property type="project" value="UniProtKB-KW"/>
</dbReference>
<dbReference type="PROSITE" id="PS51900">
    <property type="entry name" value="CB"/>
    <property type="match status" value="1"/>
</dbReference>
<dbReference type="GO" id="GO:0003677">
    <property type="term" value="F:DNA binding"/>
    <property type="evidence" value="ECO:0007669"/>
    <property type="project" value="UniProtKB-UniRule"/>
</dbReference>
<dbReference type="EMBL" id="FNBW01000007">
    <property type="protein sequence ID" value="SDF83019.1"/>
    <property type="molecule type" value="Genomic_DNA"/>
</dbReference>
<protein>
    <submittedName>
        <fullName evidence="8">Integrase/recombinase XerD</fullName>
    </submittedName>
</protein>
<dbReference type="Gene3D" id="1.10.443.10">
    <property type="entry name" value="Intergrase catalytic core"/>
    <property type="match status" value="1"/>
</dbReference>
<name>A0A8G2EWH9_9PROT</name>
<dbReference type="InterPro" id="IPR010998">
    <property type="entry name" value="Integrase_recombinase_N"/>
</dbReference>
<evidence type="ECO:0000313" key="8">
    <source>
        <dbReference type="EMBL" id="SDF83019.1"/>
    </source>
</evidence>
<evidence type="ECO:0000256" key="1">
    <source>
        <dbReference type="ARBA" id="ARBA00008857"/>
    </source>
</evidence>
<dbReference type="InterPro" id="IPR002104">
    <property type="entry name" value="Integrase_catalytic"/>
</dbReference>
<comment type="caution">
    <text evidence="8">The sequence shown here is derived from an EMBL/GenBank/DDBJ whole genome shotgun (WGS) entry which is preliminary data.</text>
</comment>
<evidence type="ECO:0000259" key="7">
    <source>
        <dbReference type="PROSITE" id="PS51900"/>
    </source>
</evidence>
<accession>A0A8G2EWH9</accession>
<dbReference type="InterPro" id="IPR004107">
    <property type="entry name" value="Integrase_SAM-like_N"/>
</dbReference>
<sequence length="302" mass="33163">MAITHAAEIMPPVPLRERGEAELILLWLHRYPELTRKTYASTLRSFQDHLQGRALRSVTIADLEAYAASIGDLAPSTRRNRLSSIASLFGFLTKAGHLAEDPATLLRLPKVGGSDDPGNFTERQVPERDHIRAMVDAEPNERNRLLIRFAYLTGARNAELRGLTVAALRERPDMAGEGIGGQATLRGKGNKLRVVLIRRELWRDLRAWIEANALEADSPVFPGRAGKPMDGATAWRIVTAAADRVGVKAHVHDIRHAHATDALDGGAQLKTAQQSLGHASPNTTAIYLHRRPKEGTALFVDL</sequence>
<dbReference type="InterPro" id="IPR050090">
    <property type="entry name" value="Tyrosine_recombinase_XerCD"/>
</dbReference>
<evidence type="ECO:0000256" key="2">
    <source>
        <dbReference type="ARBA" id="ARBA00022908"/>
    </source>
</evidence>
<dbReference type="GO" id="GO:0015074">
    <property type="term" value="P:DNA integration"/>
    <property type="evidence" value="ECO:0007669"/>
    <property type="project" value="UniProtKB-KW"/>
</dbReference>